<name>D9R5C8_LACSW</name>
<evidence type="ECO:0000313" key="1">
    <source>
        <dbReference type="EMBL" id="ADL03334.1"/>
    </source>
</evidence>
<dbReference type="KEGG" id="csh:Closa_0708"/>
<accession>D9R5C8</accession>
<dbReference type="EMBL" id="CP002109">
    <property type="protein sequence ID" value="ADL03334.1"/>
    <property type="molecule type" value="Genomic_DNA"/>
</dbReference>
<gene>
    <name evidence="1" type="ordered locus">Closa_0708</name>
</gene>
<evidence type="ECO:0000313" key="2">
    <source>
        <dbReference type="Proteomes" id="UP000001662"/>
    </source>
</evidence>
<dbReference type="Proteomes" id="UP000001662">
    <property type="component" value="Chromosome"/>
</dbReference>
<proteinExistence type="predicted"/>
<dbReference type="AlphaFoldDB" id="D9R5C8"/>
<dbReference type="HOGENOM" id="CLU_3024205_0_0_9"/>
<organism evidence="1 2">
    <name type="scientific">Lacrimispora saccharolytica (strain ATCC 35040 / DSM 2544 / NRCC 2533 / WM1)</name>
    <name type="common">Clostridium saccharolyticum</name>
    <dbReference type="NCBI Taxonomy" id="610130"/>
    <lineage>
        <taxon>Bacteria</taxon>
        <taxon>Bacillati</taxon>
        <taxon>Bacillota</taxon>
        <taxon>Clostridia</taxon>
        <taxon>Lachnospirales</taxon>
        <taxon>Lachnospiraceae</taxon>
        <taxon>Lacrimispora</taxon>
    </lineage>
</organism>
<dbReference type="PaxDb" id="610130-Closa_0708"/>
<reference evidence="1" key="1">
    <citation type="submission" date="2010-07" db="EMBL/GenBank/DDBJ databases">
        <title>Complete sequence of Clostridium saccharolyticum WM1.</title>
        <authorList>
            <consortium name="US DOE Joint Genome Institute"/>
            <person name="Lucas S."/>
            <person name="Copeland A."/>
            <person name="Lapidus A."/>
            <person name="Cheng J.-F."/>
            <person name="Bruce D."/>
            <person name="Goodwin L."/>
            <person name="Pitluck S."/>
            <person name="Chertkov O."/>
            <person name="Detter J.C."/>
            <person name="Han C."/>
            <person name="Tapia R."/>
            <person name="Land M."/>
            <person name="Hauser L."/>
            <person name="Chang Y.-J."/>
            <person name="Jeffries C."/>
            <person name="Kyrpides N."/>
            <person name="Ivanova N."/>
            <person name="Mikhailova N."/>
            <person name="Mouttaki H."/>
            <person name="Lin L."/>
            <person name="Zhou J."/>
            <person name="Hemme C.L."/>
            <person name="Woyke T."/>
        </authorList>
    </citation>
    <scope>NUCLEOTIDE SEQUENCE [LARGE SCALE GENOMIC DNA]</scope>
    <source>
        <strain evidence="1">WM1</strain>
    </source>
</reference>
<dbReference type="STRING" id="610130.Closa_0708"/>
<dbReference type="RefSeq" id="WP_013271429.1">
    <property type="nucleotide sequence ID" value="NC_014376.1"/>
</dbReference>
<keyword evidence="2" id="KW-1185">Reference proteome</keyword>
<sequence length="55" mass="6221">MEKKARKEAGRIRRLYSRGKITLNRAREELGLKPIIGGDIKISPISKSINNKKTS</sequence>
<protein>
    <submittedName>
        <fullName evidence="1">Uncharacterized protein</fullName>
    </submittedName>
</protein>